<dbReference type="SUPFAM" id="SSF103473">
    <property type="entry name" value="MFS general substrate transporter"/>
    <property type="match status" value="1"/>
</dbReference>
<feature type="transmembrane region" description="Helical" evidence="3">
    <location>
        <begin position="230"/>
        <end position="248"/>
    </location>
</feature>
<feature type="transmembrane region" description="Helical" evidence="3">
    <location>
        <begin position="87"/>
        <end position="109"/>
    </location>
</feature>
<evidence type="ECO:0000256" key="3">
    <source>
        <dbReference type="SAM" id="Phobius"/>
    </source>
</evidence>
<protein>
    <submittedName>
        <fullName evidence="4">Sugar transporter</fullName>
    </submittedName>
</protein>
<proteinExistence type="inferred from homology"/>
<keyword evidence="5" id="KW-1185">Reference proteome</keyword>
<feature type="transmembrane region" description="Helical" evidence="3">
    <location>
        <begin position="121"/>
        <end position="138"/>
    </location>
</feature>
<accession>A0ABT3T4H2</accession>
<feature type="transmembrane region" description="Helical" evidence="3">
    <location>
        <begin position="349"/>
        <end position="367"/>
    </location>
</feature>
<keyword evidence="4" id="KW-0762">Sugar transport</keyword>
<comment type="similarity">
    <text evidence="1">Belongs to the sodium:galactoside symporter (TC 2.A.2) family.</text>
</comment>
<dbReference type="Proteomes" id="UP001143304">
    <property type="component" value="Unassembled WGS sequence"/>
</dbReference>
<feature type="transmembrane region" description="Helical" evidence="3">
    <location>
        <begin position="52"/>
        <end position="75"/>
    </location>
</feature>
<dbReference type="PANTHER" id="PTHR11328:SF28">
    <property type="entry name" value="MAJOR FACILITATOR SUPERFAMILY DOMAIN-CONTAINING PROTEIN 12"/>
    <property type="match status" value="1"/>
</dbReference>
<dbReference type="PANTHER" id="PTHR11328">
    <property type="entry name" value="MAJOR FACILITATOR SUPERFAMILY DOMAIN-CONTAINING PROTEIN"/>
    <property type="match status" value="1"/>
</dbReference>
<dbReference type="InterPro" id="IPR036259">
    <property type="entry name" value="MFS_trans_sf"/>
</dbReference>
<feature type="transmembrane region" description="Helical" evidence="3">
    <location>
        <begin position="432"/>
        <end position="452"/>
    </location>
</feature>
<comment type="caution">
    <text evidence="4">The sequence shown here is derived from an EMBL/GenBank/DDBJ whole genome shotgun (WGS) entry which is preliminary data.</text>
</comment>
<dbReference type="Gene3D" id="1.20.1250.20">
    <property type="entry name" value="MFS general substrate transporter like domains"/>
    <property type="match status" value="1"/>
</dbReference>
<sequence length="513" mass="56940">MIHTYPSPRRHSPSHPRTPSGWHRRELGVPPCATISDLKMQANRPLPLSTKVAYGFGAVAYGVKDNAFSVFLLFFYSRVVGMPAEQVGLAIMLVLIIDGISDPLVGHISDNLHSRWGRRHPFMYFSALPVSVSFFFLWNPPVLSADAMFFYLLAMAVLVRTLITLFEVPSTSLIAELTPDYDERTKVIGYRGFFGYLGGIGLTIVAYVFFFPQTPEYSVGLMNPEGYTKYALVGSTMMFIAIIVSSIGTHNRIPTFKSPPPKRPFNARQTTTELKQTLSNPSFLVVMGATLFAATASGLGLSSANFLFTLFWEFTSEQIGLLNMFLIISVFIAVIIAPGLSRRIGKKKAVIFFWFTAASLAPMPYLLRVFGWFPDNGSPALLPSVLAIYTVDMALFISANITISSMFADVVEDSEKTTGRRSEGIFFASRKFLEKSVSGLGIFMASSVLVMVGISETATPGSLDQATLSRWIFIYAPTYVFLYMLAVTLVFRYQIDREVHEKNLRQLAEESSP</sequence>
<evidence type="ECO:0000256" key="1">
    <source>
        <dbReference type="ARBA" id="ARBA00009617"/>
    </source>
</evidence>
<feature type="transmembrane region" description="Helical" evidence="3">
    <location>
        <begin position="318"/>
        <end position="337"/>
    </location>
</feature>
<evidence type="ECO:0000313" key="4">
    <source>
        <dbReference type="EMBL" id="MCX2977167.1"/>
    </source>
</evidence>
<keyword evidence="3" id="KW-0812">Transmembrane</keyword>
<feature type="transmembrane region" description="Helical" evidence="3">
    <location>
        <begin position="472"/>
        <end position="495"/>
    </location>
</feature>
<dbReference type="InterPro" id="IPR039672">
    <property type="entry name" value="MFS_2"/>
</dbReference>
<dbReference type="Pfam" id="PF13347">
    <property type="entry name" value="MFS_2"/>
    <property type="match status" value="1"/>
</dbReference>
<evidence type="ECO:0000256" key="2">
    <source>
        <dbReference type="SAM" id="MobiDB-lite"/>
    </source>
</evidence>
<gene>
    <name evidence="4" type="ORF">EYC82_07340</name>
</gene>
<feature type="transmembrane region" description="Helical" evidence="3">
    <location>
        <begin position="387"/>
        <end position="411"/>
    </location>
</feature>
<evidence type="ECO:0000313" key="5">
    <source>
        <dbReference type="Proteomes" id="UP001143304"/>
    </source>
</evidence>
<reference evidence="4" key="1">
    <citation type="submission" date="2019-02" db="EMBL/GenBank/DDBJ databases">
        <authorList>
            <person name="Li S.-H."/>
        </authorList>
    </citation>
    <scope>NUCLEOTIDE SEQUENCE</scope>
    <source>
        <strain evidence="4">IMCC11814</strain>
    </source>
</reference>
<feature type="region of interest" description="Disordered" evidence="2">
    <location>
        <begin position="1"/>
        <end position="25"/>
    </location>
</feature>
<keyword evidence="4" id="KW-0813">Transport</keyword>
<dbReference type="EMBL" id="SHNO01000001">
    <property type="protein sequence ID" value="MCX2977167.1"/>
    <property type="molecule type" value="Genomic_DNA"/>
</dbReference>
<feature type="transmembrane region" description="Helical" evidence="3">
    <location>
        <begin position="188"/>
        <end position="210"/>
    </location>
</feature>
<keyword evidence="3" id="KW-0472">Membrane</keyword>
<feature type="transmembrane region" description="Helical" evidence="3">
    <location>
        <begin position="150"/>
        <end position="168"/>
    </location>
</feature>
<organism evidence="4 5">
    <name type="scientific">Candidatus Marimicrobium litorale</name>
    <dbReference type="NCBI Taxonomy" id="2518991"/>
    <lineage>
        <taxon>Bacteria</taxon>
        <taxon>Pseudomonadati</taxon>
        <taxon>Pseudomonadota</taxon>
        <taxon>Gammaproteobacteria</taxon>
        <taxon>Cellvibrionales</taxon>
        <taxon>Halieaceae</taxon>
        <taxon>Marimicrobium</taxon>
    </lineage>
</organism>
<keyword evidence="3" id="KW-1133">Transmembrane helix</keyword>
<feature type="transmembrane region" description="Helical" evidence="3">
    <location>
        <begin position="283"/>
        <end position="312"/>
    </location>
</feature>
<name>A0ABT3T4H2_9GAMM</name>